<dbReference type="EMBL" id="QHJG01000009">
    <property type="protein sequence ID" value="PWY56316.1"/>
    <property type="molecule type" value="Genomic_DNA"/>
</dbReference>
<protein>
    <submittedName>
        <fullName evidence="1">Uncharacterized protein</fullName>
    </submittedName>
</protein>
<dbReference type="AlphaFoldDB" id="A0A317U640"/>
<evidence type="ECO:0000313" key="2">
    <source>
        <dbReference type="Proteomes" id="UP000247152"/>
    </source>
</evidence>
<proteinExistence type="predicted"/>
<gene>
    <name evidence="1" type="ORF">DGG96_07420</name>
</gene>
<evidence type="ECO:0000313" key="1">
    <source>
        <dbReference type="EMBL" id="PWY56316.1"/>
    </source>
</evidence>
<dbReference type="Proteomes" id="UP000247152">
    <property type="component" value="Unassembled WGS sequence"/>
</dbReference>
<name>A0A317U640_9GAMM</name>
<sequence length="110" mass="12195">MVSTIGQILEGNVLSHKEVNVPIQILKVVTSHVVNELPTIHNDVTVDVQVSVLDYKLRLIVGKVPVITTDFIKMVPVLLVSNFVLGSVGKRKTDVVIFRRRRLSAVGRDI</sequence>
<comment type="caution">
    <text evidence="1">The sequence shown here is derived from an EMBL/GenBank/DDBJ whole genome shotgun (WGS) entry which is preliminary data.</text>
</comment>
<reference evidence="1 2" key="1">
    <citation type="submission" date="2018-05" db="EMBL/GenBank/DDBJ databases">
        <title>Legionella qingyii sp.nov., whole genome shotgun sequence.</title>
        <authorList>
            <person name="Wu H."/>
            <person name="Zhu Q."/>
            <person name="Hu C."/>
        </authorList>
    </citation>
    <scope>NUCLEOTIDE SEQUENCE [LARGE SCALE GENOMIC DNA]</scope>
    <source>
        <strain evidence="1 2">HEB18</strain>
    </source>
</reference>
<organism evidence="1 2">
    <name type="scientific">Legionella qingyii</name>
    <dbReference type="NCBI Taxonomy" id="2184757"/>
    <lineage>
        <taxon>Bacteria</taxon>
        <taxon>Pseudomonadati</taxon>
        <taxon>Pseudomonadota</taxon>
        <taxon>Gammaproteobacteria</taxon>
        <taxon>Legionellales</taxon>
        <taxon>Legionellaceae</taxon>
        <taxon>Legionella</taxon>
    </lineage>
</organism>
<accession>A0A317U640</accession>